<evidence type="ECO:0000313" key="3">
    <source>
        <dbReference type="Proteomes" id="UP000581206"/>
    </source>
</evidence>
<keyword evidence="1" id="KW-0812">Transmembrane</keyword>
<feature type="transmembrane region" description="Helical" evidence="1">
    <location>
        <begin position="80"/>
        <end position="99"/>
    </location>
</feature>
<evidence type="ECO:0000256" key="1">
    <source>
        <dbReference type="SAM" id="Phobius"/>
    </source>
</evidence>
<dbReference type="Proteomes" id="UP000581206">
    <property type="component" value="Unassembled WGS sequence"/>
</dbReference>
<organism evidence="2 3">
    <name type="scientific">Cellulomonas denverensis</name>
    <dbReference type="NCBI Taxonomy" id="264297"/>
    <lineage>
        <taxon>Bacteria</taxon>
        <taxon>Bacillati</taxon>
        <taxon>Actinomycetota</taxon>
        <taxon>Actinomycetes</taxon>
        <taxon>Micrococcales</taxon>
        <taxon>Cellulomonadaceae</taxon>
        <taxon>Cellulomonas</taxon>
    </lineage>
</organism>
<protein>
    <submittedName>
        <fullName evidence="2">Uncharacterized protein</fullName>
    </submittedName>
</protein>
<accession>A0A7X6KWM9</accession>
<dbReference type="AlphaFoldDB" id="A0A7X6KWM9"/>
<keyword evidence="3" id="KW-1185">Reference proteome</keyword>
<keyword evidence="1" id="KW-1133">Transmembrane helix</keyword>
<keyword evidence="1" id="KW-0472">Membrane</keyword>
<gene>
    <name evidence="2" type="ORF">HGA03_13240</name>
</gene>
<sequence length="168" mass="18514">MTTLRDRLRRDLVLIRFSWAIQDHPQASALTREVRRELAATAAEVGLGRALDDLGNPRVLADGYLEALDRPIPRWTAGTVWGAIALAFALYTGLAYGFGTLDALADLAGDGTLSARRVVLGATFDYTAGPAELSTTWSLSWGWFALHVLVFALPFALGARIWRLRFRR</sequence>
<reference evidence="2 3" key="1">
    <citation type="submission" date="2020-04" db="EMBL/GenBank/DDBJ databases">
        <title>MicrobeNet Type strains.</title>
        <authorList>
            <person name="Nicholson A.C."/>
        </authorList>
    </citation>
    <scope>NUCLEOTIDE SEQUENCE [LARGE SCALE GENOMIC DNA]</scope>
    <source>
        <strain evidence="2 3">ATCC BAA-788</strain>
    </source>
</reference>
<dbReference type="EMBL" id="JAAXOX010000007">
    <property type="protein sequence ID" value="NKY23631.1"/>
    <property type="molecule type" value="Genomic_DNA"/>
</dbReference>
<feature type="transmembrane region" description="Helical" evidence="1">
    <location>
        <begin position="141"/>
        <end position="162"/>
    </location>
</feature>
<name>A0A7X6KWM9_9CELL</name>
<comment type="caution">
    <text evidence="2">The sequence shown here is derived from an EMBL/GenBank/DDBJ whole genome shotgun (WGS) entry which is preliminary data.</text>
</comment>
<dbReference type="RefSeq" id="WP_168630761.1">
    <property type="nucleotide sequence ID" value="NZ_BONL01000026.1"/>
</dbReference>
<proteinExistence type="predicted"/>
<evidence type="ECO:0000313" key="2">
    <source>
        <dbReference type="EMBL" id="NKY23631.1"/>
    </source>
</evidence>